<feature type="domain" description="PI-PLC Y-box" evidence="1">
    <location>
        <begin position="189"/>
        <end position="248"/>
    </location>
</feature>
<dbReference type="Gene3D" id="1.25.40.20">
    <property type="entry name" value="Ankyrin repeat-containing domain"/>
    <property type="match status" value="1"/>
</dbReference>
<dbReference type="Proteomes" id="UP000075714">
    <property type="component" value="Unassembled WGS sequence"/>
</dbReference>
<dbReference type="OrthoDB" id="549039at2759"/>
<dbReference type="GO" id="GO:0035556">
    <property type="term" value="P:intracellular signal transduction"/>
    <property type="evidence" value="ECO:0007669"/>
    <property type="project" value="InterPro"/>
</dbReference>
<proteinExistence type="predicted"/>
<sequence>MAGEDTSKVWIPSIVDRIARFLSTNEVACSLRVVDKATAAMLRSPEFTTVRLSEPVPHHAFAWRWGRPGSMHDLTLARRRELLCLTAASGAADNLALAARACGCPLTNQVAYSAGRAGQLGSCLALEELGCDLRRAVEGAAAGGHQALCVEQANMCSHFSPIDCANAAAKGGHADLFQWMLGWDIEPALHAGGWRFDAQEASRCAAWRGHLHVVAWLAETPDLGVALDELLFEGAGQSGSVELMAWLRERGCPWDVHTFTAAAKSGCEAALEWLAERGCPMPEDGSPFTEAARSADLLTLECLRRLGCPSGPSGSVVNTFIRSGAHRTEPDARKLPNGGLLVLEWLVDAGCPVDWPAAVEEAEAQARTVVRASAGCDYSESCRRWREESEALVAWMRSLAQ</sequence>
<keyword evidence="3" id="KW-1185">Reference proteome</keyword>
<accession>A0A150G5X3</accession>
<dbReference type="AlphaFoldDB" id="A0A150G5X3"/>
<dbReference type="EMBL" id="LSYV01000057">
    <property type="protein sequence ID" value="KXZ45252.1"/>
    <property type="molecule type" value="Genomic_DNA"/>
</dbReference>
<comment type="caution">
    <text evidence="2">The sequence shown here is derived from an EMBL/GenBank/DDBJ whole genome shotgun (WGS) entry which is preliminary data.</text>
</comment>
<evidence type="ECO:0000259" key="1">
    <source>
        <dbReference type="PROSITE" id="PS50008"/>
    </source>
</evidence>
<dbReference type="GO" id="GO:0016020">
    <property type="term" value="C:membrane"/>
    <property type="evidence" value="ECO:0007669"/>
    <property type="project" value="TreeGrafter"/>
</dbReference>
<dbReference type="PROSITE" id="PS50008">
    <property type="entry name" value="PIPLC_Y_DOMAIN"/>
    <property type="match status" value="1"/>
</dbReference>
<dbReference type="GO" id="GO:0046513">
    <property type="term" value="P:ceramide biosynthetic process"/>
    <property type="evidence" value="ECO:0007669"/>
    <property type="project" value="TreeGrafter"/>
</dbReference>
<evidence type="ECO:0000313" key="2">
    <source>
        <dbReference type="EMBL" id="KXZ45252.1"/>
    </source>
</evidence>
<dbReference type="GO" id="GO:0030149">
    <property type="term" value="P:sphingolipid catabolic process"/>
    <property type="evidence" value="ECO:0007669"/>
    <property type="project" value="TreeGrafter"/>
</dbReference>
<dbReference type="GO" id="GO:0071944">
    <property type="term" value="C:cell periphery"/>
    <property type="evidence" value="ECO:0007669"/>
    <property type="project" value="TreeGrafter"/>
</dbReference>
<dbReference type="GO" id="GO:0005783">
    <property type="term" value="C:endoplasmic reticulum"/>
    <property type="evidence" value="ECO:0007669"/>
    <property type="project" value="TreeGrafter"/>
</dbReference>
<gene>
    <name evidence="2" type="ORF">GPECTOR_56g348</name>
</gene>
<dbReference type="InterPro" id="IPR001711">
    <property type="entry name" value="PLipase_C_Pinositol-sp_Y"/>
</dbReference>
<dbReference type="PANTHER" id="PTHR12393:SF6">
    <property type="entry name" value="SPHINGOMYELIN PHOSPHODIESTERASE 2"/>
    <property type="match status" value="1"/>
</dbReference>
<name>A0A150G5X3_GONPE</name>
<protein>
    <recommendedName>
        <fullName evidence="1">PI-PLC Y-box domain-containing protein</fullName>
    </recommendedName>
</protein>
<evidence type="ECO:0000313" key="3">
    <source>
        <dbReference type="Proteomes" id="UP000075714"/>
    </source>
</evidence>
<reference evidence="3" key="1">
    <citation type="journal article" date="2016" name="Nat. Commun.">
        <title>The Gonium pectorale genome demonstrates co-option of cell cycle regulation during the evolution of multicellularity.</title>
        <authorList>
            <person name="Hanschen E.R."/>
            <person name="Marriage T.N."/>
            <person name="Ferris P.J."/>
            <person name="Hamaji T."/>
            <person name="Toyoda A."/>
            <person name="Fujiyama A."/>
            <person name="Neme R."/>
            <person name="Noguchi H."/>
            <person name="Minakuchi Y."/>
            <person name="Suzuki M."/>
            <person name="Kawai-Toyooka H."/>
            <person name="Smith D.R."/>
            <person name="Sparks H."/>
            <person name="Anderson J."/>
            <person name="Bakaric R."/>
            <person name="Luria V."/>
            <person name="Karger A."/>
            <person name="Kirschner M.W."/>
            <person name="Durand P.M."/>
            <person name="Michod R.E."/>
            <person name="Nozaki H."/>
            <person name="Olson B.J."/>
        </authorList>
    </citation>
    <scope>NUCLEOTIDE SEQUENCE [LARGE SCALE GENOMIC DNA]</scope>
    <source>
        <strain evidence="3">NIES-2863</strain>
    </source>
</reference>
<dbReference type="InterPro" id="IPR036770">
    <property type="entry name" value="Ankyrin_rpt-contain_sf"/>
</dbReference>
<organism evidence="2 3">
    <name type="scientific">Gonium pectorale</name>
    <name type="common">Green alga</name>
    <dbReference type="NCBI Taxonomy" id="33097"/>
    <lineage>
        <taxon>Eukaryota</taxon>
        <taxon>Viridiplantae</taxon>
        <taxon>Chlorophyta</taxon>
        <taxon>core chlorophytes</taxon>
        <taxon>Chlorophyceae</taxon>
        <taxon>CS clade</taxon>
        <taxon>Chlamydomonadales</taxon>
        <taxon>Volvocaceae</taxon>
        <taxon>Gonium</taxon>
    </lineage>
</organism>
<dbReference type="PANTHER" id="PTHR12393">
    <property type="entry name" value="SPHINGOMYELIN PHOSPHODIESTERASE RELATED"/>
    <property type="match status" value="1"/>
</dbReference>
<dbReference type="GO" id="GO:0004435">
    <property type="term" value="F:phosphatidylinositol-4,5-bisphosphate phospholipase C activity"/>
    <property type="evidence" value="ECO:0007669"/>
    <property type="project" value="InterPro"/>
</dbReference>